<evidence type="ECO:0000313" key="2">
    <source>
        <dbReference type="EMBL" id="CAK5263185.1"/>
    </source>
</evidence>
<accession>A0AAD2Q0R0</accession>
<protein>
    <submittedName>
        <fullName evidence="2">Uncharacterized protein</fullName>
    </submittedName>
</protein>
<evidence type="ECO:0000256" key="1">
    <source>
        <dbReference type="SAM" id="MobiDB-lite"/>
    </source>
</evidence>
<gene>
    <name evidence="2" type="ORF">MYCIT1_LOCUS2487</name>
</gene>
<dbReference type="AlphaFoldDB" id="A0AAD2Q0R0"/>
<evidence type="ECO:0000313" key="3">
    <source>
        <dbReference type="Proteomes" id="UP001295794"/>
    </source>
</evidence>
<organism evidence="2 3">
    <name type="scientific">Mycena citricolor</name>
    <dbReference type="NCBI Taxonomy" id="2018698"/>
    <lineage>
        <taxon>Eukaryota</taxon>
        <taxon>Fungi</taxon>
        <taxon>Dikarya</taxon>
        <taxon>Basidiomycota</taxon>
        <taxon>Agaricomycotina</taxon>
        <taxon>Agaricomycetes</taxon>
        <taxon>Agaricomycetidae</taxon>
        <taxon>Agaricales</taxon>
        <taxon>Marasmiineae</taxon>
        <taxon>Mycenaceae</taxon>
        <taxon>Mycena</taxon>
    </lineage>
</organism>
<name>A0AAD2Q0R0_9AGAR</name>
<dbReference type="Proteomes" id="UP001295794">
    <property type="component" value="Unassembled WGS sequence"/>
</dbReference>
<proteinExistence type="predicted"/>
<feature type="region of interest" description="Disordered" evidence="1">
    <location>
        <begin position="242"/>
        <end position="269"/>
    </location>
</feature>
<comment type="caution">
    <text evidence="2">The sequence shown here is derived from an EMBL/GenBank/DDBJ whole genome shotgun (WGS) entry which is preliminary data.</text>
</comment>
<reference evidence="2" key="1">
    <citation type="submission" date="2023-11" db="EMBL/GenBank/DDBJ databases">
        <authorList>
            <person name="De Vega J J."/>
            <person name="De Vega J J."/>
        </authorList>
    </citation>
    <scope>NUCLEOTIDE SEQUENCE</scope>
</reference>
<sequence>MDRCPHVKAREESRGWLVFWTNNAASVDWLRVLEHPTPVVTKKVKLSPDTMLVELPYSSSSLTGINCQRRRTATPEPRHLTDDHIIKEAVPEVKDLARASVCARIEGRFAAIGYSESIQTVQRSAAILEAELAYQRAHFQWLSFNNTSIEDMDPDLRRAMFPVPRGIIPEIDDAECFFEHILAEATHRRLVHHEAATSLPPEGRIVRAGDDQDSVDNQAERHTDTLELLFGPGDRGGDADTTHLPIRPSTPLSHELSIPTRRARATHRSRIDDEGTNRAFEYWGVDVARDKENESGCIHATKQPRVPYAVTRPHTGSKPRAIFGNLAM</sequence>
<dbReference type="EMBL" id="CAVNYO010000035">
    <property type="protein sequence ID" value="CAK5263185.1"/>
    <property type="molecule type" value="Genomic_DNA"/>
</dbReference>
<keyword evidence="3" id="KW-1185">Reference proteome</keyword>